<evidence type="ECO:0000313" key="3">
    <source>
        <dbReference type="Proteomes" id="UP000198901"/>
    </source>
</evidence>
<gene>
    <name evidence="2" type="ORF">SAMN04488090_2498</name>
</gene>
<evidence type="ECO:0008006" key="4">
    <source>
        <dbReference type="Google" id="ProtNLM"/>
    </source>
</evidence>
<proteinExistence type="predicted"/>
<dbReference type="Pfam" id="PF14054">
    <property type="entry name" value="DUF4249"/>
    <property type="match status" value="1"/>
</dbReference>
<dbReference type="RefSeq" id="WP_093202411.1">
    <property type="nucleotide sequence ID" value="NZ_FNGS01000004.1"/>
</dbReference>
<dbReference type="PROSITE" id="PS51257">
    <property type="entry name" value="PROKAR_LIPOPROTEIN"/>
    <property type="match status" value="1"/>
</dbReference>
<name>A0A1G9Q9D4_9BACT</name>
<dbReference type="OrthoDB" id="922982at2"/>
<dbReference type="Proteomes" id="UP000198901">
    <property type="component" value="Unassembled WGS sequence"/>
</dbReference>
<organism evidence="2 3">
    <name type="scientific">Siphonobacter aquaeclarae</name>
    <dbReference type="NCBI Taxonomy" id="563176"/>
    <lineage>
        <taxon>Bacteria</taxon>
        <taxon>Pseudomonadati</taxon>
        <taxon>Bacteroidota</taxon>
        <taxon>Cytophagia</taxon>
        <taxon>Cytophagales</taxon>
        <taxon>Cytophagaceae</taxon>
        <taxon>Siphonobacter</taxon>
    </lineage>
</organism>
<dbReference type="AlphaFoldDB" id="A0A1G9Q9D4"/>
<dbReference type="STRING" id="563176.SAMN04488090_2498"/>
<keyword evidence="3" id="KW-1185">Reference proteome</keyword>
<evidence type="ECO:0000313" key="2">
    <source>
        <dbReference type="EMBL" id="SDM06945.1"/>
    </source>
</evidence>
<dbReference type="EMBL" id="FNGS01000004">
    <property type="protein sequence ID" value="SDM06945.1"/>
    <property type="molecule type" value="Genomic_DNA"/>
</dbReference>
<dbReference type="InterPro" id="IPR025345">
    <property type="entry name" value="DUF4249"/>
</dbReference>
<accession>A0A1G9Q9D4</accession>
<evidence type="ECO:0000256" key="1">
    <source>
        <dbReference type="SAM" id="MobiDB-lite"/>
    </source>
</evidence>
<protein>
    <recommendedName>
        <fullName evidence="4">DUF4249 domain-containing protein</fullName>
    </recommendedName>
</protein>
<feature type="region of interest" description="Disordered" evidence="1">
    <location>
        <begin position="346"/>
        <end position="376"/>
    </location>
</feature>
<sequence>MKKRYLALLLGWVLSGCVEPYDGKYGNELNLLVVDGYLTNAPERQSITLRMSDWARTPDRTGLVTGAHLQLTINDGETLPFTETTKGVYSLPESFRGKPGDQYKLSIVLADGKKYASTTEKMPSAVPITRVYQEFDPKGIRQSEISFLPAHHLFVDVNDPVTERNFYLWKWTLWERQYACATCTNALYQTSVQDCVSMNINYVPPIIYDYACEGDCWEIFHEEELNVFADIYSNGKTITGKKVATLPFFSWDPALVELRQLSLSTDAYRYFSLIDQQSQRTGSLTDTPPAALAGNIKNVDNPNEYVMGYFSAAAVTIQKYWLQRKDATFAKPIGLLGGRDMQLEPYHEEPPGVARPPRAPCKLSATRTPLRPDGWQ</sequence>
<reference evidence="2 3" key="1">
    <citation type="submission" date="2016-10" db="EMBL/GenBank/DDBJ databases">
        <authorList>
            <person name="de Groot N.N."/>
        </authorList>
    </citation>
    <scope>NUCLEOTIDE SEQUENCE [LARGE SCALE GENOMIC DNA]</scope>
    <source>
        <strain evidence="2 3">DSM 21668</strain>
    </source>
</reference>